<accession>A0A135TQN5</accession>
<reference evidence="2 3" key="1">
    <citation type="submission" date="2014-02" db="EMBL/GenBank/DDBJ databases">
        <title>The genome sequence of Colletotrichum nymphaeae SA-01.</title>
        <authorList>
            <person name="Baroncelli R."/>
            <person name="Thon M.R."/>
        </authorList>
    </citation>
    <scope>NUCLEOTIDE SEQUENCE [LARGE SCALE GENOMIC DNA]</scope>
    <source>
        <strain evidence="2 3">SA-01</strain>
    </source>
</reference>
<organism evidence="2 3">
    <name type="scientific">Colletotrichum nymphaeae SA-01</name>
    <dbReference type="NCBI Taxonomy" id="1460502"/>
    <lineage>
        <taxon>Eukaryota</taxon>
        <taxon>Fungi</taxon>
        <taxon>Dikarya</taxon>
        <taxon>Ascomycota</taxon>
        <taxon>Pezizomycotina</taxon>
        <taxon>Sordariomycetes</taxon>
        <taxon>Hypocreomycetidae</taxon>
        <taxon>Glomerellales</taxon>
        <taxon>Glomerellaceae</taxon>
        <taxon>Colletotrichum</taxon>
        <taxon>Colletotrichum acutatum species complex</taxon>
    </lineage>
</organism>
<feature type="compositionally biased region" description="Basic and acidic residues" evidence="1">
    <location>
        <begin position="1"/>
        <end position="18"/>
    </location>
</feature>
<name>A0A135TQN5_9PEZI</name>
<evidence type="ECO:0000313" key="3">
    <source>
        <dbReference type="Proteomes" id="UP000070054"/>
    </source>
</evidence>
<dbReference type="AlphaFoldDB" id="A0A135TQN5"/>
<dbReference type="Proteomes" id="UP000070054">
    <property type="component" value="Unassembled WGS sequence"/>
</dbReference>
<dbReference type="EMBL" id="JEMN01001050">
    <property type="protein sequence ID" value="KXH50469.1"/>
    <property type="molecule type" value="Genomic_DNA"/>
</dbReference>
<feature type="region of interest" description="Disordered" evidence="1">
    <location>
        <begin position="102"/>
        <end position="167"/>
    </location>
</feature>
<feature type="compositionally biased region" description="Basic residues" evidence="1">
    <location>
        <begin position="137"/>
        <end position="146"/>
    </location>
</feature>
<evidence type="ECO:0000256" key="1">
    <source>
        <dbReference type="SAM" id="MobiDB-lite"/>
    </source>
</evidence>
<comment type="caution">
    <text evidence="2">The sequence shown here is derived from an EMBL/GenBank/DDBJ whole genome shotgun (WGS) entry which is preliminary data.</text>
</comment>
<evidence type="ECO:0000313" key="2">
    <source>
        <dbReference type="EMBL" id="KXH50469.1"/>
    </source>
</evidence>
<feature type="compositionally biased region" description="Polar residues" evidence="1">
    <location>
        <begin position="33"/>
        <end position="53"/>
    </location>
</feature>
<keyword evidence="3" id="KW-1185">Reference proteome</keyword>
<gene>
    <name evidence="2" type="ORF">CNYM01_03329</name>
</gene>
<proteinExistence type="predicted"/>
<protein>
    <submittedName>
        <fullName evidence="2">Uncharacterized protein</fullName>
    </submittedName>
</protein>
<feature type="region of interest" description="Disordered" evidence="1">
    <location>
        <begin position="1"/>
        <end position="53"/>
    </location>
</feature>
<feature type="compositionally biased region" description="Polar residues" evidence="1">
    <location>
        <begin position="122"/>
        <end position="131"/>
    </location>
</feature>
<sequence length="167" mass="18364">MFRPDNIQRRQELVKPDLQETIDSVPGDCSLSPRETSPSGQSRSATQSKSGVQSLPGFSRLADYLLWHVWVLPLEDDDLSLIRPHNLQNLISLVHSLSSTDVALSSPTSPKPNTTPALRPSQYRQAPTNIGTPAPRAGRHGARQRRSEKPPSTTLPALLRSASWTRG</sequence>
<feature type="compositionally biased region" description="Low complexity" evidence="1">
    <location>
        <begin position="105"/>
        <end position="116"/>
    </location>
</feature>